<evidence type="ECO:0000256" key="2">
    <source>
        <dbReference type="ARBA" id="ARBA00022448"/>
    </source>
</evidence>
<dbReference type="GO" id="GO:0005886">
    <property type="term" value="C:plasma membrane"/>
    <property type="evidence" value="ECO:0007669"/>
    <property type="project" value="UniProtKB-SubCell"/>
</dbReference>
<dbReference type="EMBL" id="UINC01000047">
    <property type="protein sequence ID" value="SUZ48013.1"/>
    <property type="molecule type" value="Genomic_DNA"/>
</dbReference>
<protein>
    <recommendedName>
        <fullName evidence="9">Membrane transporter protein</fullName>
    </recommendedName>
</protein>
<evidence type="ECO:0000256" key="3">
    <source>
        <dbReference type="ARBA" id="ARBA00022475"/>
    </source>
</evidence>
<keyword evidence="3" id="KW-1003">Cell membrane</keyword>
<feature type="transmembrane region" description="Helical" evidence="7">
    <location>
        <begin position="43"/>
        <end position="64"/>
    </location>
</feature>
<name>A0A381N307_9ZZZZ</name>
<feature type="transmembrane region" description="Helical" evidence="7">
    <location>
        <begin position="76"/>
        <end position="94"/>
    </location>
</feature>
<evidence type="ECO:0000256" key="1">
    <source>
        <dbReference type="ARBA" id="ARBA00004651"/>
    </source>
</evidence>
<gene>
    <name evidence="8" type="ORF">METZ01_LOCUS867</name>
</gene>
<feature type="transmembrane region" description="Helical" evidence="7">
    <location>
        <begin position="230"/>
        <end position="247"/>
    </location>
</feature>
<keyword evidence="6 7" id="KW-0472">Membrane</keyword>
<evidence type="ECO:0000256" key="5">
    <source>
        <dbReference type="ARBA" id="ARBA00022989"/>
    </source>
</evidence>
<keyword evidence="5 7" id="KW-1133">Transmembrane helix</keyword>
<reference evidence="8" key="1">
    <citation type="submission" date="2018-05" db="EMBL/GenBank/DDBJ databases">
        <authorList>
            <person name="Lanie J.A."/>
            <person name="Ng W.-L."/>
            <person name="Kazmierczak K.M."/>
            <person name="Andrzejewski T.M."/>
            <person name="Davidsen T.M."/>
            <person name="Wayne K.J."/>
            <person name="Tettelin H."/>
            <person name="Glass J.I."/>
            <person name="Rusch D."/>
            <person name="Podicherti R."/>
            <person name="Tsui H.-C.T."/>
            <person name="Winkler M.E."/>
        </authorList>
    </citation>
    <scope>NUCLEOTIDE SEQUENCE</scope>
</reference>
<proteinExistence type="predicted"/>
<keyword evidence="4 7" id="KW-0812">Transmembrane</keyword>
<comment type="subcellular location">
    <subcellularLocation>
        <location evidence="1">Cell membrane</location>
        <topology evidence="1">Multi-pass membrane protein</topology>
    </subcellularLocation>
</comment>
<dbReference type="Pfam" id="PF01925">
    <property type="entry name" value="TauE"/>
    <property type="match status" value="1"/>
</dbReference>
<organism evidence="8">
    <name type="scientific">marine metagenome</name>
    <dbReference type="NCBI Taxonomy" id="408172"/>
    <lineage>
        <taxon>unclassified sequences</taxon>
        <taxon>metagenomes</taxon>
        <taxon>ecological metagenomes</taxon>
    </lineage>
</organism>
<keyword evidence="2" id="KW-0813">Transport</keyword>
<evidence type="ECO:0008006" key="9">
    <source>
        <dbReference type="Google" id="ProtNLM"/>
    </source>
</evidence>
<dbReference type="PANTHER" id="PTHR30269">
    <property type="entry name" value="TRANSMEMBRANE PROTEIN YFCA"/>
    <property type="match status" value="1"/>
</dbReference>
<feature type="transmembrane region" description="Helical" evidence="7">
    <location>
        <begin position="198"/>
        <end position="218"/>
    </location>
</feature>
<evidence type="ECO:0000256" key="7">
    <source>
        <dbReference type="SAM" id="Phobius"/>
    </source>
</evidence>
<feature type="transmembrane region" description="Helical" evidence="7">
    <location>
        <begin position="7"/>
        <end position="31"/>
    </location>
</feature>
<evidence type="ECO:0000313" key="8">
    <source>
        <dbReference type="EMBL" id="SUZ48013.1"/>
    </source>
</evidence>
<sequence>MNFSYEALIFFTFIFFLAAFIHGSIGFGFPMVATPLLALFTDLQTAIVLTFIPTLLVNLISIISEGDILLAARRHLSLALFAILGSAAGTQILLSVNSDIFKGLLGIVILIYLLVEKTKLELSWIRSYPRLSKFAFGVSAGLLGGLTNVMAPVLIIYSLESKHSKIEIVQAANLCFLFGKIIQILLFTLNDEFTLNELSISSVMLIVSSIGLYVGIALKKKINERFYQKIIRALLFTLAAVLLIQVSV</sequence>
<dbReference type="InterPro" id="IPR002781">
    <property type="entry name" value="TM_pro_TauE-like"/>
</dbReference>
<dbReference type="InterPro" id="IPR052017">
    <property type="entry name" value="TSUP"/>
</dbReference>
<evidence type="ECO:0000256" key="4">
    <source>
        <dbReference type="ARBA" id="ARBA00022692"/>
    </source>
</evidence>
<dbReference type="AlphaFoldDB" id="A0A381N307"/>
<accession>A0A381N307</accession>
<dbReference type="PANTHER" id="PTHR30269:SF32">
    <property type="entry name" value="MEMBRANE TRANSPORTER PROTEIN-RELATED"/>
    <property type="match status" value="1"/>
</dbReference>
<feature type="transmembrane region" description="Helical" evidence="7">
    <location>
        <begin position="136"/>
        <end position="157"/>
    </location>
</feature>
<evidence type="ECO:0000256" key="6">
    <source>
        <dbReference type="ARBA" id="ARBA00023136"/>
    </source>
</evidence>